<dbReference type="PROSITE" id="PS00398">
    <property type="entry name" value="RECOMBINASES_2"/>
    <property type="match status" value="1"/>
</dbReference>
<feature type="domain" description="Resolvase/invertase-type recombinase catalytic" evidence="8">
    <location>
        <begin position="3"/>
        <end position="139"/>
    </location>
</feature>
<dbReference type="SUPFAM" id="SSF53041">
    <property type="entry name" value="Resolvase-like"/>
    <property type="match status" value="1"/>
</dbReference>
<reference evidence="9 10" key="1">
    <citation type="journal article" date="2015" name="Genome Biol. Evol.">
        <title>Characterization of Three Mycobacterium spp. with Potential Use in Bioremediation by Genome Sequencing and Comparative Genomics.</title>
        <authorList>
            <person name="Das S."/>
            <person name="Pettersson B.M."/>
            <person name="Behra P.R."/>
            <person name="Ramesh M."/>
            <person name="Dasgupta S."/>
            <person name="Bhattacharya A."/>
            <person name="Kirsebom L.A."/>
        </authorList>
    </citation>
    <scope>NUCLEOTIDE SEQUENCE [LARGE SCALE GENOMIC DNA]</scope>
    <source>
        <strain evidence="9 10">DSM 43826</strain>
    </source>
</reference>
<dbReference type="SMR" id="A0A0J6VZY2"/>
<dbReference type="RefSeq" id="WP_048470758.1">
    <property type="nucleotide sequence ID" value="NZ_JYNL01000027.1"/>
</dbReference>
<gene>
    <name evidence="9" type="primary">hin_2</name>
    <name evidence="9" type="ORF">MCHLDSM_03197</name>
</gene>
<dbReference type="GO" id="GO:0003677">
    <property type="term" value="F:DNA binding"/>
    <property type="evidence" value="ECO:0007669"/>
    <property type="project" value="UniProtKB-KW"/>
</dbReference>
<dbReference type="InterPro" id="IPR036162">
    <property type="entry name" value="Resolvase-like_N_sf"/>
</dbReference>
<dbReference type="AlphaFoldDB" id="A0A0J6VZY2"/>
<comment type="caution">
    <text evidence="9">The sequence shown here is derived from an EMBL/GenBank/DDBJ whole genome shotgun (WGS) entry which is preliminary data.</text>
</comment>
<dbReference type="CDD" id="cd00569">
    <property type="entry name" value="HTH_Hin_like"/>
    <property type="match status" value="1"/>
</dbReference>
<dbReference type="PROSITE" id="PS51736">
    <property type="entry name" value="RECOMBINASES_3"/>
    <property type="match status" value="1"/>
</dbReference>
<feature type="active site" description="O-(5'-phospho-DNA)-serine intermediate" evidence="5 6">
    <location>
        <position position="11"/>
    </location>
</feature>
<sequence length="199" mass="21510">MTTILGYARVSTAGQDLDGQLAALASQGVESGQVFTDKLSGAVNTDRPGLAALLHYAREGDTVVVTAIDRLGRSVAEVTRTIAELGERRILLRALREGIDTSTPTGRAVAAIMATLAELELELGRERRAASRDSRRARRLPATKPAKLTLERQQQLRRLAETGEPVHELAKAFGISRATAYRYLSAPVNDPALESRQPL</sequence>
<evidence type="ECO:0000259" key="8">
    <source>
        <dbReference type="PROSITE" id="PS51736"/>
    </source>
</evidence>
<dbReference type="STRING" id="37916.MCHLDSM_03197"/>
<accession>A0A0J6VZY2</accession>
<dbReference type="Gene3D" id="3.40.50.1390">
    <property type="entry name" value="Resolvase, N-terminal catalytic domain"/>
    <property type="match status" value="1"/>
</dbReference>
<dbReference type="CDD" id="cd03768">
    <property type="entry name" value="SR_ResInv"/>
    <property type="match status" value="1"/>
</dbReference>
<dbReference type="SMART" id="SM00857">
    <property type="entry name" value="Resolvase"/>
    <property type="match status" value="1"/>
</dbReference>
<evidence type="ECO:0000313" key="9">
    <source>
        <dbReference type="EMBL" id="KMO75699.1"/>
    </source>
</evidence>
<organism evidence="9 10">
    <name type="scientific">Mycolicibacterium chlorophenolicum</name>
    <dbReference type="NCBI Taxonomy" id="37916"/>
    <lineage>
        <taxon>Bacteria</taxon>
        <taxon>Bacillati</taxon>
        <taxon>Actinomycetota</taxon>
        <taxon>Actinomycetes</taxon>
        <taxon>Mycobacteriales</taxon>
        <taxon>Mycobacteriaceae</taxon>
        <taxon>Mycolicibacterium</taxon>
    </lineage>
</organism>
<dbReference type="InterPro" id="IPR050639">
    <property type="entry name" value="SSR_resolvase"/>
</dbReference>
<protein>
    <submittedName>
        <fullName evidence="9">DNA-invertase hin</fullName>
    </submittedName>
</protein>
<evidence type="ECO:0000256" key="5">
    <source>
        <dbReference type="PIRSR" id="PIRSR606118-50"/>
    </source>
</evidence>
<name>A0A0J6VZY2_9MYCO</name>
<dbReference type="Proteomes" id="UP000036513">
    <property type="component" value="Unassembled WGS sequence"/>
</dbReference>
<evidence type="ECO:0000256" key="4">
    <source>
        <dbReference type="ARBA" id="ARBA00023172"/>
    </source>
</evidence>
<dbReference type="InterPro" id="IPR006118">
    <property type="entry name" value="Recombinase_CS"/>
</dbReference>
<dbReference type="SUPFAM" id="SSF46689">
    <property type="entry name" value="Homeodomain-like"/>
    <property type="match status" value="1"/>
</dbReference>
<dbReference type="InterPro" id="IPR006120">
    <property type="entry name" value="Resolvase_HTH_dom"/>
</dbReference>
<comment type="similarity">
    <text evidence="1">Belongs to the site-specific recombinase resolvase family.</text>
</comment>
<dbReference type="InterPro" id="IPR006119">
    <property type="entry name" value="Resolv_N"/>
</dbReference>
<evidence type="ECO:0000256" key="7">
    <source>
        <dbReference type="SAM" id="MobiDB-lite"/>
    </source>
</evidence>
<dbReference type="Pfam" id="PF00239">
    <property type="entry name" value="Resolvase"/>
    <property type="match status" value="1"/>
</dbReference>
<keyword evidence="2" id="KW-0229">DNA integration</keyword>
<evidence type="ECO:0000313" key="10">
    <source>
        <dbReference type="Proteomes" id="UP000036513"/>
    </source>
</evidence>
<dbReference type="Gene3D" id="1.10.10.60">
    <property type="entry name" value="Homeodomain-like"/>
    <property type="match status" value="1"/>
</dbReference>
<evidence type="ECO:0000256" key="2">
    <source>
        <dbReference type="ARBA" id="ARBA00022908"/>
    </source>
</evidence>
<dbReference type="PANTHER" id="PTHR30461:SF26">
    <property type="entry name" value="RESOLVASE HOMOLOG YNEB"/>
    <property type="match status" value="1"/>
</dbReference>
<dbReference type="PROSITE" id="PS00397">
    <property type="entry name" value="RECOMBINASES_1"/>
    <property type="match status" value="1"/>
</dbReference>
<keyword evidence="10" id="KW-1185">Reference proteome</keyword>
<proteinExistence type="inferred from homology"/>
<keyword evidence="3" id="KW-0238">DNA-binding</keyword>
<keyword evidence="4" id="KW-0233">DNA recombination</keyword>
<dbReference type="EMBL" id="JYNL01000027">
    <property type="protein sequence ID" value="KMO75699.1"/>
    <property type="molecule type" value="Genomic_DNA"/>
</dbReference>
<dbReference type="GO" id="GO:0015074">
    <property type="term" value="P:DNA integration"/>
    <property type="evidence" value="ECO:0007669"/>
    <property type="project" value="UniProtKB-KW"/>
</dbReference>
<evidence type="ECO:0000256" key="6">
    <source>
        <dbReference type="PROSITE-ProRule" id="PRU10137"/>
    </source>
</evidence>
<evidence type="ECO:0000256" key="3">
    <source>
        <dbReference type="ARBA" id="ARBA00023125"/>
    </source>
</evidence>
<dbReference type="PANTHER" id="PTHR30461">
    <property type="entry name" value="DNA-INVERTASE FROM LAMBDOID PROPHAGE"/>
    <property type="match status" value="1"/>
</dbReference>
<dbReference type="PATRIC" id="fig|37916.4.peg.3121"/>
<evidence type="ECO:0000256" key="1">
    <source>
        <dbReference type="ARBA" id="ARBA00009913"/>
    </source>
</evidence>
<dbReference type="GO" id="GO:0000150">
    <property type="term" value="F:DNA strand exchange activity"/>
    <property type="evidence" value="ECO:0007669"/>
    <property type="project" value="InterPro"/>
</dbReference>
<dbReference type="InterPro" id="IPR009057">
    <property type="entry name" value="Homeodomain-like_sf"/>
</dbReference>
<feature type="region of interest" description="Disordered" evidence="7">
    <location>
        <begin position="127"/>
        <end position="146"/>
    </location>
</feature>
<dbReference type="Pfam" id="PF02796">
    <property type="entry name" value="HTH_7"/>
    <property type="match status" value="1"/>
</dbReference>